<dbReference type="InterPro" id="IPR000259">
    <property type="entry name" value="Adhesion_dom_fimbrial"/>
</dbReference>
<dbReference type="GeneID" id="76521987"/>
<reference evidence="4" key="1">
    <citation type="submission" date="2015-06" db="EMBL/GenBank/DDBJ databases">
        <authorList>
            <person name="Urmite Genomes"/>
        </authorList>
    </citation>
    <scope>NUCLEOTIDE SEQUENCE [LARGE SCALE GENOMIC DNA]</scope>
    <source>
        <strain evidence="4">CSUR P1867</strain>
    </source>
</reference>
<protein>
    <submittedName>
        <fullName evidence="2 3">Fimbrial protein</fullName>
    </submittedName>
</protein>
<dbReference type="PANTHER" id="PTHR33420:SF26">
    <property type="entry name" value="FIMBRIAL SUBUNIT"/>
    <property type="match status" value="1"/>
</dbReference>
<dbReference type="AlphaFoldDB" id="A0A0G4Q6F4"/>
<accession>A0A0G4Q6F4</accession>
<evidence type="ECO:0000313" key="4">
    <source>
        <dbReference type="Proteomes" id="UP000183920"/>
    </source>
</evidence>
<reference evidence="2" key="2">
    <citation type="submission" date="2015-06" db="EMBL/GenBank/DDBJ databases">
        <authorList>
            <person name="Urmite Genomes Urmite Genomes"/>
        </authorList>
    </citation>
    <scope>NUCLEOTIDE SEQUENCE [LARGE SCALE GENOMIC DNA]</scope>
    <source>
        <strain evidence="2">CSUR P1867</strain>
    </source>
</reference>
<dbReference type="InterPro" id="IPR008966">
    <property type="entry name" value="Adhesion_dom_sf"/>
</dbReference>
<dbReference type="Proteomes" id="UP000183920">
    <property type="component" value="Unassembled WGS sequence"/>
</dbReference>
<dbReference type="Proteomes" id="UP000619976">
    <property type="component" value="Unassembled WGS sequence"/>
</dbReference>
<dbReference type="SUPFAM" id="SSF49401">
    <property type="entry name" value="Bacterial adhesins"/>
    <property type="match status" value="1"/>
</dbReference>
<dbReference type="InterPro" id="IPR036937">
    <property type="entry name" value="Adhesion_dom_fimbrial_sf"/>
</dbReference>
<evidence type="ECO:0000313" key="5">
    <source>
        <dbReference type="Proteomes" id="UP000619976"/>
    </source>
</evidence>
<feature type="domain" description="Fimbrial-type adhesion" evidence="1">
    <location>
        <begin position="48"/>
        <end position="181"/>
    </location>
</feature>
<name>A0A0G4Q6F4_9GAMM</name>
<dbReference type="EMBL" id="CVRY01000003">
    <property type="protein sequence ID" value="CRL61498.1"/>
    <property type="molecule type" value="Genomic_DNA"/>
</dbReference>
<organism evidence="2 4">
    <name type="scientific">Proteus penneri</name>
    <dbReference type="NCBI Taxonomy" id="102862"/>
    <lineage>
        <taxon>Bacteria</taxon>
        <taxon>Pseudomonadati</taxon>
        <taxon>Pseudomonadota</taxon>
        <taxon>Gammaproteobacteria</taxon>
        <taxon>Enterobacterales</taxon>
        <taxon>Morganellaceae</taxon>
        <taxon>Proteus</taxon>
    </lineage>
</organism>
<accession>A0A379EIS3</accession>
<dbReference type="GO" id="GO:0009289">
    <property type="term" value="C:pilus"/>
    <property type="evidence" value="ECO:0007669"/>
    <property type="project" value="InterPro"/>
</dbReference>
<gene>
    <name evidence="2" type="primary">prsF_1</name>
    <name evidence="2" type="ORF">BN1804_01499</name>
    <name evidence="3" type="ORF">JFQ69_07425</name>
</gene>
<dbReference type="EMBL" id="JAEKCB010000003">
    <property type="protein sequence ID" value="MBJ2117486.1"/>
    <property type="molecule type" value="Genomic_DNA"/>
</dbReference>
<evidence type="ECO:0000313" key="2">
    <source>
        <dbReference type="EMBL" id="CRL61498.1"/>
    </source>
</evidence>
<dbReference type="PANTHER" id="PTHR33420">
    <property type="entry name" value="FIMBRIAL SUBUNIT ELFA-RELATED"/>
    <property type="match status" value="1"/>
</dbReference>
<dbReference type="Pfam" id="PF00419">
    <property type="entry name" value="Fimbrial"/>
    <property type="match status" value="1"/>
</dbReference>
<dbReference type="RefSeq" id="WP_006534894.1">
    <property type="nucleotide sequence ID" value="NZ_CAXOKJ010000002.1"/>
</dbReference>
<keyword evidence="5" id="KW-1185">Reference proteome</keyword>
<dbReference type="Gene3D" id="2.60.40.1090">
    <property type="entry name" value="Fimbrial-type adhesion domain"/>
    <property type="match status" value="1"/>
</dbReference>
<proteinExistence type="predicted"/>
<reference evidence="3 5" key="3">
    <citation type="submission" date="2020-12" db="EMBL/GenBank/DDBJ databases">
        <title>Enhanced detection system for hospital associated transmission using whole genome sequencing surveillance.</title>
        <authorList>
            <person name="Harrison L.H."/>
            <person name="Van Tyne D."/>
            <person name="Marsh J.W."/>
            <person name="Griffith M.P."/>
            <person name="Snyder D.J."/>
            <person name="Cooper V.S."/>
            <person name="Mustapha M."/>
        </authorList>
    </citation>
    <scope>NUCLEOTIDE SEQUENCE [LARGE SCALE GENOMIC DNA]</scope>
    <source>
        <strain evidence="3 5">PR00195</strain>
    </source>
</reference>
<sequence length="181" mass="19550">MKMEQRFSLSKAVLILILATFTGGLSFTAVANLPARAVKDVIPGIVYINISGNVIAPPPCLINDGKMIEVNFGEVMSTRIDGVRYKEPIHYTATCQKMPTNAMKVYITGGATGFDSNALQTNITGLGVRILYQGNLLDLGKAVNFTYPNLPELEAIPVRDQNEVLVGGDFVASGTLHVDYQ</sequence>
<dbReference type="GO" id="GO:0043709">
    <property type="term" value="P:cell adhesion involved in single-species biofilm formation"/>
    <property type="evidence" value="ECO:0007669"/>
    <property type="project" value="TreeGrafter"/>
</dbReference>
<dbReference type="InterPro" id="IPR050263">
    <property type="entry name" value="Bact_Fimbrial_Adh_Pro"/>
</dbReference>
<evidence type="ECO:0000313" key="3">
    <source>
        <dbReference type="EMBL" id="MBJ2117486.1"/>
    </source>
</evidence>
<evidence type="ECO:0000259" key="1">
    <source>
        <dbReference type="Pfam" id="PF00419"/>
    </source>
</evidence>